<dbReference type="SUPFAM" id="SSF56784">
    <property type="entry name" value="HAD-like"/>
    <property type="match status" value="1"/>
</dbReference>
<dbReference type="InterPro" id="IPR006439">
    <property type="entry name" value="HAD-SF_hydro_IA"/>
</dbReference>
<reference evidence="1" key="1">
    <citation type="submission" date="2020-10" db="EMBL/GenBank/DDBJ databases">
        <authorList>
            <person name="Gilroy R."/>
        </authorList>
    </citation>
    <scope>NUCLEOTIDE SEQUENCE</scope>
    <source>
        <strain evidence="1">21143</strain>
    </source>
</reference>
<dbReference type="SFLD" id="SFLDG01129">
    <property type="entry name" value="C1.5:_HAD__Beta-PGM__Phosphata"/>
    <property type="match status" value="1"/>
</dbReference>
<dbReference type="Pfam" id="PF00702">
    <property type="entry name" value="Hydrolase"/>
    <property type="match status" value="1"/>
</dbReference>
<dbReference type="InterPro" id="IPR036412">
    <property type="entry name" value="HAD-like_sf"/>
</dbReference>
<comment type="caution">
    <text evidence="1">The sequence shown here is derived from an EMBL/GenBank/DDBJ whole genome shotgun (WGS) entry which is preliminary data.</text>
</comment>
<dbReference type="PANTHER" id="PTHR43611:SF3">
    <property type="entry name" value="FLAVIN MONONUCLEOTIDE HYDROLASE 1, CHLOROPLATIC"/>
    <property type="match status" value="1"/>
</dbReference>
<dbReference type="PANTHER" id="PTHR43611">
    <property type="entry name" value="ALPHA-D-GLUCOSE 1-PHOSPHATE PHOSPHATASE"/>
    <property type="match status" value="1"/>
</dbReference>
<proteinExistence type="predicted"/>
<dbReference type="Gene3D" id="1.10.150.240">
    <property type="entry name" value="Putative phosphatase, domain 2"/>
    <property type="match status" value="1"/>
</dbReference>
<dbReference type="PRINTS" id="PR00413">
    <property type="entry name" value="HADHALOGNASE"/>
</dbReference>
<dbReference type="Proteomes" id="UP000886722">
    <property type="component" value="Unassembled WGS sequence"/>
</dbReference>
<accession>A0A9D1KEA2</accession>
<dbReference type="Gene3D" id="3.40.50.1000">
    <property type="entry name" value="HAD superfamily/HAD-like"/>
    <property type="match status" value="1"/>
</dbReference>
<protein>
    <submittedName>
        <fullName evidence="1">HAD family phosphatase</fullName>
    </submittedName>
</protein>
<dbReference type="AlphaFoldDB" id="A0A9D1KEA2"/>
<evidence type="ECO:0000313" key="1">
    <source>
        <dbReference type="EMBL" id="HIT39252.1"/>
    </source>
</evidence>
<name>A0A9D1KEA2_9BACT</name>
<dbReference type="InterPro" id="IPR023214">
    <property type="entry name" value="HAD_sf"/>
</dbReference>
<sequence>MIKTLIFDFGGVIATISRDKAVAAFTRIGLNDADARLDKYHQSGIYQALEEGKLDEIGFRTELGRLCNRELSFEEVKKAWLGFFVEVPPAILKYLEELKKEYRILILSNTNPYVMSWACSTEFSSERKPLTHYADRLYLSYQIGYTKPAPEIFRHLIDDSGICPEEALFVDDGASNVKKGEEFGFHTFCPANGSDWRSDLSALLQRLG</sequence>
<evidence type="ECO:0000313" key="2">
    <source>
        <dbReference type="Proteomes" id="UP000886722"/>
    </source>
</evidence>
<dbReference type="CDD" id="cd02603">
    <property type="entry name" value="HAD_sEH-N_like"/>
    <property type="match status" value="1"/>
</dbReference>
<organism evidence="1 2">
    <name type="scientific">Candidatus Caccoplasma intestinavium</name>
    <dbReference type="NCBI Taxonomy" id="2840716"/>
    <lineage>
        <taxon>Bacteria</taxon>
        <taxon>Pseudomonadati</taxon>
        <taxon>Bacteroidota</taxon>
        <taxon>Bacteroidia</taxon>
        <taxon>Bacteroidales</taxon>
        <taxon>Bacteroidaceae</taxon>
        <taxon>Bacteroidaceae incertae sedis</taxon>
        <taxon>Candidatus Caccoplasma</taxon>
    </lineage>
</organism>
<reference evidence="1" key="2">
    <citation type="journal article" date="2021" name="PeerJ">
        <title>Extensive microbial diversity within the chicken gut microbiome revealed by metagenomics and culture.</title>
        <authorList>
            <person name="Gilroy R."/>
            <person name="Ravi A."/>
            <person name="Getino M."/>
            <person name="Pursley I."/>
            <person name="Horton D.L."/>
            <person name="Alikhan N.F."/>
            <person name="Baker D."/>
            <person name="Gharbi K."/>
            <person name="Hall N."/>
            <person name="Watson M."/>
            <person name="Adriaenssens E.M."/>
            <person name="Foster-Nyarko E."/>
            <person name="Jarju S."/>
            <person name="Secka A."/>
            <person name="Antonio M."/>
            <person name="Oren A."/>
            <person name="Chaudhuri R.R."/>
            <person name="La Ragione R."/>
            <person name="Hildebrand F."/>
            <person name="Pallen M.J."/>
        </authorList>
    </citation>
    <scope>NUCLEOTIDE SEQUENCE</scope>
    <source>
        <strain evidence="1">21143</strain>
    </source>
</reference>
<gene>
    <name evidence="1" type="ORF">IAD06_04355</name>
</gene>
<dbReference type="EMBL" id="DVKT01000034">
    <property type="protein sequence ID" value="HIT39252.1"/>
    <property type="molecule type" value="Genomic_DNA"/>
</dbReference>
<dbReference type="InterPro" id="IPR023198">
    <property type="entry name" value="PGP-like_dom2"/>
</dbReference>
<dbReference type="SFLD" id="SFLDS00003">
    <property type="entry name" value="Haloacid_Dehalogenase"/>
    <property type="match status" value="1"/>
</dbReference>
<dbReference type="NCBIfam" id="TIGR01509">
    <property type="entry name" value="HAD-SF-IA-v3"/>
    <property type="match status" value="1"/>
</dbReference>